<organism evidence="2 3">
    <name type="scientific">Mya arenaria</name>
    <name type="common">Soft-shell clam</name>
    <dbReference type="NCBI Taxonomy" id="6604"/>
    <lineage>
        <taxon>Eukaryota</taxon>
        <taxon>Metazoa</taxon>
        <taxon>Spiralia</taxon>
        <taxon>Lophotrochozoa</taxon>
        <taxon>Mollusca</taxon>
        <taxon>Bivalvia</taxon>
        <taxon>Autobranchia</taxon>
        <taxon>Heteroconchia</taxon>
        <taxon>Euheterodonta</taxon>
        <taxon>Imparidentia</taxon>
        <taxon>Neoheterodontei</taxon>
        <taxon>Myida</taxon>
        <taxon>Myoidea</taxon>
        <taxon>Myidae</taxon>
        <taxon>Mya</taxon>
    </lineage>
</organism>
<evidence type="ECO:0000256" key="1">
    <source>
        <dbReference type="SAM" id="Coils"/>
    </source>
</evidence>
<dbReference type="PANTHER" id="PTHR22106">
    <property type="entry name" value="COILED-COIL DOMAIN-CONTAINING PROTEIN 78"/>
    <property type="match status" value="1"/>
</dbReference>
<protein>
    <submittedName>
        <fullName evidence="2">CCD78-like protein</fullName>
    </submittedName>
</protein>
<feature type="coiled-coil region" evidence="1">
    <location>
        <begin position="218"/>
        <end position="245"/>
    </location>
</feature>
<keyword evidence="3" id="KW-1185">Reference proteome</keyword>
<proteinExistence type="predicted"/>
<keyword evidence="1" id="KW-0175">Coiled coil</keyword>
<evidence type="ECO:0000313" key="3">
    <source>
        <dbReference type="Proteomes" id="UP001164746"/>
    </source>
</evidence>
<dbReference type="PANTHER" id="PTHR22106:SF5">
    <property type="entry name" value="COILED-COIL DOMAIN-CONTAINING PROTEIN 78"/>
    <property type="match status" value="1"/>
</dbReference>
<reference evidence="2" key="1">
    <citation type="submission" date="2022-11" db="EMBL/GenBank/DDBJ databases">
        <title>Centuries of genome instability and evolution in soft-shell clam transmissible cancer (bioRxiv).</title>
        <authorList>
            <person name="Hart S.F.M."/>
            <person name="Yonemitsu M.A."/>
            <person name="Giersch R.M."/>
            <person name="Beal B.F."/>
            <person name="Arriagada G."/>
            <person name="Davis B.W."/>
            <person name="Ostrander E.A."/>
            <person name="Goff S.P."/>
            <person name="Metzger M.J."/>
        </authorList>
    </citation>
    <scope>NUCLEOTIDE SEQUENCE</scope>
    <source>
        <strain evidence="2">MELC-2E11</strain>
        <tissue evidence="2">Siphon/mantle</tissue>
    </source>
</reference>
<evidence type="ECO:0000313" key="2">
    <source>
        <dbReference type="EMBL" id="WAR23393.1"/>
    </source>
</evidence>
<sequence>MSTTFPSLTSPNANGIANLYELQLFANKKRYEDEMERTRRDHGAEHSRLENMLADTQRELKDMRNLARERQHKIAEINAGLIMARSEKEALEMQVNRLQHKSKDLGEDFRMRLIKYVEDISDYMDNGSGIPDAKRDKKMKQYVDSMLKDMTMSHKDREDQLSHAAQQYREQKRKFAHKYEELLVAYRSLRLLCEQRGIAPEDMGPDEHRLGLTDSDVTSNHLKEINRLKGERDELRMQFTSLRNKFGLSEDMKELGVRPGEKPAESWAQLRKQLREFTLNTQRQLEEERTKLLSENEVLKTQLRESQDYIDSHLAKYKQEIVKLRRMLGYDEDGVPMTDRSGKARSRRH</sequence>
<dbReference type="InterPro" id="IPR039873">
    <property type="entry name" value="CCDC78"/>
</dbReference>
<accession>A0ABY7FRJ8</accession>
<dbReference type="Proteomes" id="UP001164746">
    <property type="component" value="Chromosome 13"/>
</dbReference>
<gene>
    <name evidence="2" type="ORF">MAR_037062</name>
</gene>
<feature type="coiled-coil region" evidence="1">
    <location>
        <begin position="39"/>
        <end position="108"/>
    </location>
</feature>
<dbReference type="EMBL" id="CP111024">
    <property type="protein sequence ID" value="WAR23393.1"/>
    <property type="molecule type" value="Genomic_DNA"/>
</dbReference>
<name>A0ABY7FRJ8_MYAAR</name>